<protein>
    <recommendedName>
        <fullName evidence="1">Tc1-like transposase DDE domain-containing protein</fullName>
    </recommendedName>
</protein>
<evidence type="ECO:0000259" key="1">
    <source>
        <dbReference type="Pfam" id="PF13358"/>
    </source>
</evidence>
<proteinExistence type="predicted"/>
<evidence type="ECO:0000313" key="2">
    <source>
        <dbReference type="EMBL" id="GAN02019.1"/>
    </source>
</evidence>
<dbReference type="OrthoDB" id="2288291at2759"/>
<dbReference type="PANTHER" id="PTHR46564">
    <property type="entry name" value="TRANSPOSASE"/>
    <property type="match status" value="1"/>
</dbReference>
<dbReference type="PANTHER" id="PTHR46564:SF1">
    <property type="entry name" value="TRANSPOSASE"/>
    <property type="match status" value="1"/>
</dbReference>
<name>A0A0C9M5Y4_9FUNG</name>
<dbReference type="InterPro" id="IPR038717">
    <property type="entry name" value="Tc1-like_DDE_dom"/>
</dbReference>
<accession>A0A0C9M5Y4</accession>
<feature type="domain" description="Tc1-like transposase DDE" evidence="1">
    <location>
        <begin position="263"/>
        <end position="346"/>
    </location>
</feature>
<dbReference type="Gene3D" id="3.30.420.10">
    <property type="entry name" value="Ribonuclease H-like superfamily/Ribonuclease H"/>
    <property type="match status" value="1"/>
</dbReference>
<keyword evidence="3" id="KW-1185">Reference proteome</keyword>
<dbReference type="Pfam" id="PF13358">
    <property type="entry name" value="DDE_3"/>
    <property type="match status" value="1"/>
</dbReference>
<dbReference type="Proteomes" id="UP000053815">
    <property type="component" value="Unassembled WGS sequence"/>
</dbReference>
<gene>
    <name evidence="2" type="ORF">MAM1_0015c01458</name>
</gene>
<organism evidence="2">
    <name type="scientific">Mucor ambiguus</name>
    <dbReference type="NCBI Taxonomy" id="91626"/>
    <lineage>
        <taxon>Eukaryota</taxon>
        <taxon>Fungi</taxon>
        <taxon>Fungi incertae sedis</taxon>
        <taxon>Mucoromycota</taxon>
        <taxon>Mucoromycotina</taxon>
        <taxon>Mucoromycetes</taxon>
        <taxon>Mucorales</taxon>
        <taxon>Mucorineae</taxon>
        <taxon>Mucoraceae</taxon>
        <taxon>Mucor</taxon>
    </lineage>
</organism>
<dbReference type="EMBL" id="DF836304">
    <property type="protein sequence ID" value="GAN02019.1"/>
    <property type="molecule type" value="Genomic_DNA"/>
</dbReference>
<dbReference type="AlphaFoldDB" id="A0A0C9M5Y4"/>
<dbReference type="GO" id="GO:0003676">
    <property type="term" value="F:nucleic acid binding"/>
    <property type="evidence" value="ECO:0007669"/>
    <property type="project" value="InterPro"/>
</dbReference>
<reference evidence="2" key="1">
    <citation type="submission" date="2014-09" db="EMBL/GenBank/DDBJ databases">
        <title>Draft genome sequence of an oleaginous Mucoromycotina fungus Mucor ambiguus NBRC6742.</title>
        <authorList>
            <person name="Takeda I."/>
            <person name="Yamane N."/>
            <person name="Morita T."/>
            <person name="Tamano K."/>
            <person name="Machida M."/>
            <person name="Baker S."/>
            <person name="Koike H."/>
        </authorList>
    </citation>
    <scope>NUCLEOTIDE SEQUENCE</scope>
    <source>
        <strain evidence="2">NBRC 6742</strain>
    </source>
</reference>
<evidence type="ECO:0000313" key="3">
    <source>
        <dbReference type="Proteomes" id="UP000053815"/>
    </source>
</evidence>
<sequence>MNSNFFYEDGQGKILDEQGNDAIKWEEEVDPYNLEELDVQMEELAEELSQTEASGKKYNAYSDSQKSVFYYFNRIKLWKTAPSGRKANIEPRTAQIWAKRLRKDPSWNIYEKQTNKSFFDNYPQATRQNAVESLTEAFEGFSLKETAVGNFILHECNLTMKRVTLQRNSPENLEVRYKWTNEWAINSDMNYLENCVFVDEAGFNINMSSFNERRTSNCAITAKDVIALEIREPLKPKKIKIAGGRKRKAPAGKKTTKGTVIGHYMRFISKTLDEMEKFPEMKGFYIVMDNALIHTSQDITTIIEARGYKAIYLPPYSPELNLIENFWSIVKGAVKRSQFQDTEDLKTRITEAGRSVSRKALHNIANHSVNNFQKCLNKEPL</sequence>
<dbReference type="InterPro" id="IPR036397">
    <property type="entry name" value="RNaseH_sf"/>
</dbReference>